<dbReference type="EMBL" id="AFNV02000015">
    <property type="protein sequence ID" value="ERJ18829.1"/>
    <property type="molecule type" value="Genomic_DNA"/>
</dbReference>
<organism evidence="2 3">
    <name type="scientific">Salinisphaera shabanensis E1L3A</name>
    <dbReference type="NCBI Taxonomy" id="1033802"/>
    <lineage>
        <taxon>Bacteria</taxon>
        <taxon>Pseudomonadati</taxon>
        <taxon>Pseudomonadota</taxon>
        <taxon>Gammaproteobacteria</taxon>
        <taxon>Salinisphaerales</taxon>
        <taxon>Salinisphaeraceae</taxon>
        <taxon>Salinisphaera</taxon>
    </lineage>
</organism>
<evidence type="ECO:0000313" key="3">
    <source>
        <dbReference type="Proteomes" id="UP000006242"/>
    </source>
</evidence>
<protein>
    <submittedName>
        <fullName evidence="2">Hydroxyacylglutathione hydrolase protein</fullName>
        <ecNumber evidence="2">3.1.2.6</ecNumber>
    </submittedName>
</protein>
<dbReference type="InterPro" id="IPR036866">
    <property type="entry name" value="RibonucZ/Hydroxyglut_hydro"/>
</dbReference>
<evidence type="ECO:0000313" key="2">
    <source>
        <dbReference type="EMBL" id="ERJ18829.1"/>
    </source>
</evidence>
<dbReference type="SMART" id="SM00849">
    <property type="entry name" value="Lactamase_B"/>
    <property type="match status" value="1"/>
</dbReference>
<proteinExistence type="predicted"/>
<comment type="caution">
    <text evidence="2">The sequence shown here is derived from an EMBL/GenBank/DDBJ whole genome shotgun (WGS) entry which is preliminary data.</text>
</comment>
<feature type="domain" description="Metallo-beta-lactamase" evidence="1">
    <location>
        <begin position="35"/>
        <end position="246"/>
    </location>
</feature>
<dbReference type="eggNOG" id="COG0491">
    <property type="taxonomic scope" value="Bacteria"/>
</dbReference>
<keyword evidence="3" id="KW-1185">Reference proteome</keyword>
<dbReference type="SUPFAM" id="SSF56281">
    <property type="entry name" value="Metallo-hydrolase/oxidoreductase"/>
    <property type="match status" value="1"/>
</dbReference>
<reference evidence="2 3" key="1">
    <citation type="journal article" date="2011" name="J. Bacteriol.">
        <title>Genome sequence of Salinisphaera shabanensis, a gammaproteobacterium from the harsh, variable environment of the brine-seawater interface of the Shaban Deep in the Red Sea.</title>
        <authorList>
            <person name="Antunes A."/>
            <person name="Alam I."/>
            <person name="Bajic V.B."/>
            <person name="Stingl U."/>
        </authorList>
    </citation>
    <scope>NUCLEOTIDE SEQUENCE [LARGE SCALE GENOMIC DNA]</scope>
    <source>
        <strain evidence="2 3">E1L3A</strain>
    </source>
</reference>
<dbReference type="InterPro" id="IPR001279">
    <property type="entry name" value="Metallo-B-lactamas"/>
</dbReference>
<dbReference type="STRING" id="1033802.SSPSH_002322"/>
<dbReference type="OrthoDB" id="9802991at2"/>
<dbReference type="CDD" id="cd07721">
    <property type="entry name" value="yflN-like_MBL-fold"/>
    <property type="match status" value="1"/>
</dbReference>
<evidence type="ECO:0000259" key="1">
    <source>
        <dbReference type="SMART" id="SM00849"/>
    </source>
</evidence>
<dbReference type="GO" id="GO:0004416">
    <property type="term" value="F:hydroxyacylglutathione hydrolase activity"/>
    <property type="evidence" value="ECO:0007669"/>
    <property type="project" value="UniProtKB-EC"/>
</dbReference>
<name>U2FRY1_9GAMM</name>
<dbReference type="Gene3D" id="3.60.15.10">
    <property type="entry name" value="Ribonuclease Z/Hydroxyacylglutathione hydrolase-like"/>
    <property type="match status" value="1"/>
</dbReference>
<accession>U2FRY1</accession>
<dbReference type="EC" id="3.1.2.6" evidence="2"/>
<gene>
    <name evidence="2" type="ORF">SSPSH_002322</name>
</gene>
<sequence>MPFNPLHDKTLPVTSLRSGDGHEVLDDVYCLPVQIVNVYFVGSPASPEDWVLVDAGMPKSEDTIRKAAEQRFGEGVPPRAIVLTHGHFDHVGAVVELAQHWNVPVYVHADELPFVTGQKAYPKPDPSVGGGMVARVSPFFPTEPVDLGEYVRALPDDGTIAELPGWRWVATPGHTQGHVSLFRQADRALIAGDAFVTVQQESLYKVFTQQREISGPPRYLTEDWPQAKASVERLAALEPSVAMTGHGMAMGGDELHERLKDLAERFDELALPD</sequence>
<dbReference type="RefSeq" id="WP_006914456.1">
    <property type="nucleotide sequence ID" value="NZ_AFNV02000015.1"/>
</dbReference>
<dbReference type="Proteomes" id="UP000006242">
    <property type="component" value="Unassembled WGS sequence"/>
</dbReference>
<dbReference type="AlphaFoldDB" id="U2FRY1"/>
<dbReference type="InterPro" id="IPR050855">
    <property type="entry name" value="NDM-1-like"/>
</dbReference>
<reference evidence="2 3" key="2">
    <citation type="journal article" date="2013" name="PLoS ONE">
        <title>INDIGO - INtegrated Data Warehouse of MIcrobial GenOmes with Examples from the Red Sea Extremophiles.</title>
        <authorList>
            <person name="Alam I."/>
            <person name="Antunes A."/>
            <person name="Kamau A.A."/>
            <person name="Ba Alawi W."/>
            <person name="Kalkatawi M."/>
            <person name="Stingl U."/>
            <person name="Bajic V.B."/>
        </authorList>
    </citation>
    <scope>NUCLEOTIDE SEQUENCE [LARGE SCALE GENOMIC DNA]</scope>
    <source>
        <strain evidence="2 3">E1L3A</strain>
    </source>
</reference>
<keyword evidence="2" id="KW-0378">Hydrolase</keyword>
<dbReference type="Pfam" id="PF00753">
    <property type="entry name" value="Lactamase_B"/>
    <property type="match status" value="1"/>
</dbReference>
<dbReference type="PANTHER" id="PTHR42951">
    <property type="entry name" value="METALLO-BETA-LACTAMASE DOMAIN-CONTAINING"/>
    <property type="match status" value="1"/>
</dbReference>
<dbReference type="PANTHER" id="PTHR42951:SF17">
    <property type="entry name" value="METALLO-BETA-LACTAMASE DOMAIN-CONTAINING PROTEIN"/>
    <property type="match status" value="1"/>
</dbReference>